<reference evidence="2" key="1">
    <citation type="submission" date="2016-10" db="EMBL/GenBank/DDBJ databases">
        <authorList>
            <person name="Varghese N."/>
            <person name="Submissions S."/>
        </authorList>
    </citation>
    <scope>NUCLEOTIDE SEQUENCE [LARGE SCALE GENOMIC DNA]</scope>
    <source>
        <strain evidence="2">CBMB127</strain>
    </source>
</reference>
<dbReference type="RefSeq" id="WP_091469313.1">
    <property type="nucleotide sequence ID" value="NZ_FNFX01000001.1"/>
</dbReference>
<dbReference type="OrthoDB" id="8535830at2"/>
<name>A0A1G8ZTL7_9PROT</name>
<dbReference type="EMBL" id="FNFX01000001">
    <property type="protein sequence ID" value="SDK17695.1"/>
    <property type="molecule type" value="Genomic_DNA"/>
</dbReference>
<evidence type="ECO:0000313" key="1">
    <source>
        <dbReference type="EMBL" id="SDK17695.1"/>
    </source>
</evidence>
<keyword evidence="2" id="KW-1185">Reference proteome</keyword>
<proteinExistence type="predicted"/>
<dbReference type="Proteomes" id="UP000198629">
    <property type="component" value="Unassembled WGS sequence"/>
</dbReference>
<sequence>MANNLFVLPRLGQTIRQEDSGIYYILNQQTGRVRSLIQLVRENLHWYILQLQPIADGLDYRWSVLSRENDCALQAATDKQIAHYFSRPEYAEPAGAWQVMRNADFGFGKFTPIEAPEEVSYAILTFDGEDMQRPVRLHKAPPEWLEKDNETDILQLEIA</sequence>
<organism evidence="1 2">
    <name type="scientific">Methylophilus rhizosphaerae</name>
    <dbReference type="NCBI Taxonomy" id="492660"/>
    <lineage>
        <taxon>Bacteria</taxon>
        <taxon>Pseudomonadati</taxon>
        <taxon>Pseudomonadota</taxon>
        <taxon>Betaproteobacteria</taxon>
        <taxon>Nitrosomonadales</taxon>
        <taxon>Methylophilaceae</taxon>
        <taxon>Methylophilus</taxon>
    </lineage>
</organism>
<accession>A0A1G8ZTL7</accession>
<gene>
    <name evidence="1" type="ORF">SAMN05192566_0479</name>
</gene>
<evidence type="ECO:0000313" key="2">
    <source>
        <dbReference type="Proteomes" id="UP000198629"/>
    </source>
</evidence>
<dbReference type="AlphaFoldDB" id="A0A1G8ZTL7"/>
<protein>
    <submittedName>
        <fullName evidence="1">Uncharacterized protein</fullName>
    </submittedName>
</protein>